<dbReference type="PRINTS" id="PR00385">
    <property type="entry name" value="P450"/>
</dbReference>
<evidence type="ECO:0000256" key="4">
    <source>
        <dbReference type="ARBA" id="ARBA00023002"/>
    </source>
</evidence>
<dbReference type="Gene3D" id="1.10.630.10">
    <property type="entry name" value="Cytochrome P450"/>
    <property type="match status" value="1"/>
</dbReference>
<proteinExistence type="inferred from homology"/>
<keyword evidence="9" id="KW-0472">Membrane</keyword>
<evidence type="ECO:0000256" key="1">
    <source>
        <dbReference type="ARBA" id="ARBA00001971"/>
    </source>
</evidence>
<dbReference type="FunFam" id="1.10.630.10:FF:000026">
    <property type="entry name" value="Cytochrome P450 82C4"/>
    <property type="match status" value="1"/>
</dbReference>
<dbReference type="GO" id="GO:0005506">
    <property type="term" value="F:iron ion binding"/>
    <property type="evidence" value="ECO:0007669"/>
    <property type="project" value="InterPro"/>
</dbReference>
<accession>A0A5N6PS66</accession>
<keyword evidence="5 7" id="KW-0408">Iron</keyword>
<feature type="transmembrane region" description="Helical" evidence="9">
    <location>
        <begin position="12"/>
        <end position="32"/>
    </location>
</feature>
<feature type="binding site" description="axial binding residue" evidence="7">
    <location>
        <position position="468"/>
    </location>
    <ligand>
        <name>heme</name>
        <dbReference type="ChEBI" id="CHEBI:30413"/>
    </ligand>
    <ligandPart>
        <name>Fe</name>
        <dbReference type="ChEBI" id="CHEBI:18248"/>
    </ligandPart>
</feature>
<dbReference type="SUPFAM" id="SSF48264">
    <property type="entry name" value="Cytochrome P450"/>
    <property type="match status" value="1"/>
</dbReference>
<dbReference type="Proteomes" id="UP000326396">
    <property type="component" value="Linkage Group LG11"/>
</dbReference>
<keyword evidence="3 7" id="KW-0479">Metal-binding</keyword>
<evidence type="ECO:0000256" key="9">
    <source>
        <dbReference type="SAM" id="Phobius"/>
    </source>
</evidence>
<name>A0A5N6PS66_9ASTR</name>
<dbReference type="InterPro" id="IPR036396">
    <property type="entry name" value="Cyt_P450_sf"/>
</dbReference>
<keyword evidence="9" id="KW-0812">Transmembrane</keyword>
<dbReference type="PANTHER" id="PTHR47947:SF39">
    <property type="entry name" value="CYTOCHROME P450"/>
    <property type="match status" value="1"/>
</dbReference>
<dbReference type="InterPro" id="IPR017972">
    <property type="entry name" value="Cyt_P450_CS"/>
</dbReference>
<dbReference type="PRINTS" id="PR00463">
    <property type="entry name" value="EP450I"/>
</dbReference>
<dbReference type="GO" id="GO:0016705">
    <property type="term" value="F:oxidoreductase activity, acting on paired donors, with incorporation or reduction of molecular oxygen"/>
    <property type="evidence" value="ECO:0007669"/>
    <property type="project" value="InterPro"/>
</dbReference>
<gene>
    <name evidence="10" type="ORF">E3N88_06941</name>
</gene>
<evidence type="ECO:0000313" key="10">
    <source>
        <dbReference type="EMBL" id="KAD6796045.1"/>
    </source>
</evidence>
<keyword evidence="11" id="KW-1185">Reference proteome</keyword>
<evidence type="ECO:0008006" key="12">
    <source>
        <dbReference type="Google" id="ProtNLM"/>
    </source>
</evidence>
<dbReference type="PANTHER" id="PTHR47947">
    <property type="entry name" value="CYTOCHROME P450 82C3-RELATED"/>
    <property type="match status" value="1"/>
</dbReference>
<organism evidence="10 11">
    <name type="scientific">Mikania micrantha</name>
    <name type="common">bitter vine</name>
    <dbReference type="NCBI Taxonomy" id="192012"/>
    <lineage>
        <taxon>Eukaryota</taxon>
        <taxon>Viridiplantae</taxon>
        <taxon>Streptophyta</taxon>
        <taxon>Embryophyta</taxon>
        <taxon>Tracheophyta</taxon>
        <taxon>Spermatophyta</taxon>
        <taxon>Magnoliopsida</taxon>
        <taxon>eudicotyledons</taxon>
        <taxon>Gunneridae</taxon>
        <taxon>Pentapetalae</taxon>
        <taxon>asterids</taxon>
        <taxon>campanulids</taxon>
        <taxon>Asterales</taxon>
        <taxon>Asteraceae</taxon>
        <taxon>Asteroideae</taxon>
        <taxon>Heliantheae alliance</taxon>
        <taxon>Eupatorieae</taxon>
        <taxon>Mikania</taxon>
    </lineage>
</organism>
<dbReference type="InterPro" id="IPR001128">
    <property type="entry name" value="Cyt_P450"/>
</dbReference>
<dbReference type="AlphaFoldDB" id="A0A5N6PS66"/>
<evidence type="ECO:0000256" key="8">
    <source>
        <dbReference type="RuleBase" id="RU000461"/>
    </source>
</evidence>
<protein>
    <recommendedName>
        <fullName evidence="12">Cytochrome P450</fullName>
    </recommendedName>
</protein>
<evidence type="ECO:0000313" key="11">
    <source>
        <dbReference type="Proteomes" id="UP000326396"/>
    </source>
</evidence>
<dbReference type="InterPro" id="IPR002401">
    <property type="entry name" value="Cyt_P450_E_grp-I"/>
</dbReference>
<dbReference type="GO" id="GO:0020037">
    <property type="term" value="F:heme binding"/>
    <property type="evidence" value="ECO:0007669"/>
    <property type="project" value="InterPro"/>
</dbReference>
<reference evidence="10 11" key="1">
    <citation type="submission" date="2019-05" db="EMBL/GenBank/DDBJ databases">
        <title>Mikania micrantha, genome provides insights into the molecular mechanism of rapid growth.</title>
        <authorList>
            <person name="Liu B."/>
        </authorList>
    </citation>
    <scope>NUCLEOTIDE SEQUENCE [LARGE SCALE GENOMIC DNA]</scope>
    <source>
        <strain evidence="10">NLD-2019</strain>
        <tissue evidence="10">Leaf</tissue>
    </source>
</reference>
<dbReference type="EMBL" id="SZYD01000003">
    <property type="protein sequence ID" value="KAD6796045.1"/>
    <property type="molecule type" value="Genomic_DNA"/>
</dbReference>
<evidence type="ECO:0000256" key="6">
    <source>
        <dbReference type="ARBA" id="ARBA00023033"/>
    </source>
</evidence>
<keyword evidence="2 7" id="KW-0349">Heme</keyword>
<keyword evidence="4 8" id="KW-0560">Oxidoreductase</keyword>
<evidence type="ECO:0000256" key="5">
    <source>
        <dbReference type="ARBA" id="ARBA00023004"/>
    </source>
</evidence>
<comment type="similarity">
    <text evidence="8">Belongs to the cytochrome P450 family.</text>
</comment>
<evidence type="ECO:0000256" key="7">
    <source>
        <dbReference type="PIRSR" id="PIRSR602401-1"/>
    </source>
</evidence>
<comment type="caution">
    <text evidence="10">The sequence shown here is derived from an EMBL/GenBank/DDBJ whole genome shotgun (WGS) entry which is preliminary data.</text>
</comment>
<dbReference type="OrthoDB" id="2789670at2759"/>
<dbReference type="InterPro" id="IPR050651">
    <property type="entry name" value="Plant_Cytochrome_P450_Monoox"/>
</dbReference>
<dbReference type="PROSITE" id="PS00086">
    <property type="entry name" value="CYTOCHROME_P450"/>
    <property type="match status" value="1"/>
</dbReference>
<comment type="cofactor">
    <cofactor evidence="1 7">
        <name>heme</name>
        <dbReference type="ChEBI" id="CHEBI:30413"/>
    </cofactor>
</comment>
<dbReference type="Pfam" id="PF00067">
    <property type="entry name" value="p450"/>
    <property type="match status" value="1"/>
</dbReference>
<evidence type="ECO:0000256" key="3">
    <source>
        <dbReference type="ARBA" id="ARBA00022723"/>
    </source>
</evidence>
<evidence type="ECO:0000256" key="2">
    <source>
        <dbReference type="ARBA" id="ARBA00022617"/>
    </source>
</evidence>
<keyword evidence="9" id="KW-1133">Transmembrane helix</keyword>
<keyword evidence="6 8" id="KW-0503">Monooxygenase</keyword>
<sequence>MGLFPLQDSYTLVFEGLAITLALYSLLSLIIYKTTNNTCTAPKASGAWPITGHLNLLSGSSDLPHLALASLADRCGPIFTVWLGVRRILVVSNWEIAKEIFTTHDLIVSNRPKYLAAKILGFNYAALSFAPYGPYWLGIRKIISTELMSSSRLQKLEFVRVLGLENSMKNIRDLWKEKRDGEGKVLVEMKKWFWELNMNIVLRTVAGKQYTGAAVNVGDEEEMKRHSELMSQWFHYLGRFVVGDAFPFLGWLDLGGHQKTMGRVASGLDSMVTKWLEEHRKKRADGVTTTDMDFMDVMISVTEANRLVGYDTDTIIKTTCMTLIVGSADTITVMLTWALSLLLNNRDTLKKAQEELDAHVGKDRQVNESDLVNLTYLEAVVKEALRLYPAAFLGGPRAFSEDCTIAGYHVPKGTWLLVNMWKLHRDPNIWSDPCEFKPERFLNSNHKGLDVIGVDFVLIPFGAGRRSCPGTRLALQMLHIVLATLLHNFEMSTPSDAPVDMTANVGMTNAKAGPLQVLVSPRVKWL</sequence>
<dbReference type="GO" id="GO:0004497">
    <property type="term" value="F:monooxygenase activity"/>
    <property type="evidence" value="ECO:0007669"/>
    <property type="project" value="UniProtKB-KW"/>
</dbReference>